<feature type="compositionally biased region" description="Low complexity" evidence="1">
    <location>
        <begin position="137"/>
        <end position="152"/>
    </location>
</feature>
<proteinExistence type="predicted"/>
<protein>
    <submittedName>
        <fullName evidence="3">Uncharacterized protein</fullName>
    </submittedName>
</protein>
<feature type="compositionally biased region" description="Basic and acidic residues" evidence="1">
    <location>
        <begin position="44"/>
        <end position="53"/>
    </location>
</feature>
<evidence type="ECO:0000256" key="1">
    <source>
        <dbReference type="SAM" id="MobiDB-lite"/>
    </source>
</evidence>
<reference evidence="3 4" key="1">
    <citation type="submission" date="2020-02" db="EMBL/GenBank/DDBJ databases">
        <title>Acidophilic actinobacteria isolated from forest soil.</title>
        <authorList>
            <person name="Golinska P."/>
        </authorList>
    </citation>
    <scope>NUCLEOTIDE SEQUENCE [LARGE SCALE GENOMIC DNA]</scope>
    <source>
        <strain evidence="3 4">NL8</strain>
    </source>
</reference>
<feature type="region of interest" description="Disordered" evidence="1">
    <location>
        <begin position="123"/>
        <end position="152"/>
    </location>
</feature>
<comment type="caution">
    <text evidence="3">The sequence shown here is derived from an EMBL/GenBank/DDBJ whole genome shotgun (WGS) entry which is preliminary data.</text>
</comment>
<dbReference type="Proteomes" id="UP000730482">
    <property type="component" value="Unassembled WGS sequence"/>
</dbReference>
<keyword evidence="2" id="KW-0472">Membrane</keyword>
<name>A0ABS5KXJ8_9ACTN</name>
<accession>A0ABS5KXJ8</accession>
<organism evidence="3 4">
    <name type="scientific">Catenulispora pinistramenti</name>
    <dbReference type="NCBI Taxonomy" id="2705254"/>
    <lineage>
        <taxon>Bacteria</taxon>
        <taxon>Bacillati</taxon>
        <taxon>Actinomycetota</taxon>
        <taxon>Actinomycetes</taxon>
        <taxon>Catenulisporales</taxon>
        <taxon>Catenulisporaceae</taxon>
        <taxon>Catenulispora</taxon>
    </lineage>
</organism>
<keyword evidence="4" id="KW-1185">Reference proteome</keyword>
<sequence length="192" mass="20593">MAEDKHQMNADEPGDAPILSEREWAAFERSFTKESTKTATFKEPSARQRELGQKWRRAHPRDTGWRTDGTPADLDAVPVPADDHGGAVSYGTERRRRWRRNVAWVVLAALITSAVIGVPRLFSSSKGGNERNPNVPPASGTPDGSGTTASASASVSAAGQDAVRFSVAGLDYQLVGLDYQSAMVAPGRSVSL</sequence>
<evidence type="ECO:0000313" key="4">
    <source>
        <dbReference type="Proteomes" id="UP000730482"/>
    </source>
</evidence>
<feature type="region of interest" description="Disordered" evidence="1">
    <location>
        <begin position="33"/>
        <end position="80"/>
    </location>
</feature>
<gene>
    <name evidence="3" type="ORF">KGQ19_28275</name>
</gene>
<dbReference type="RefSeq" id="WP_212014256.1">
    <property type="nucleotide sequence ID" value="NZ_JAAFYZ010000114.1"/>
</dbReference>
<keyword evidence="2" id="KW-0812">Transmembrane</keyword>
<feature type="compositionally biased region" description="Low complexity" evidence="1">
    <location>
        <begin position="71"/>
        <end position="80"/>
    </location>
</feature>
<feature type="transmembrane region" description="Helical" evidence="2">
    <location>
        <begin position="102"/>
        <end position="122"/>
    </location>
</feature>
<dbReference type="EMBL" id="JAAFYZ010000114">
    <property type="protein sequence ID" value="MBS2550775.1"/>
    <property type="molecule type" value="Genomic_DNA"/>
</dbReference>
<evidence type="ECO:0000256" key="2">
    <source>
        <dbReference type="SAM" id="Phobius"/>
    </source>
</evidence>
<evidence type="ECO:0000313" key="3">
    <source>
        <dbReference type="EMBL" id="MBS2550775.1"/>
    </source>
</evidence>
<keyword evidence="2" id="KW-1133">Transmembrane helix</keyword>